<dbReference type="GO" id="GO:0000105">
    <property type="term" value="P:L-histidine biosynthetic process"/>
    <property type="evidence" value="ECO:0007669"/>
    <property type="project" value="UniProtKB-UniRule"/>
</dbReference>
<comment type="pathway">
    <text evidence="2">Amino-acid biosynthesis; L-histidine biosynthesis; L-histidine from 5-phospho-alpha-D-ribose 1-diphosphate: step 1/9.</text>
</comment>
<feature type="domain" description="ATP phosphoribosyltransferase catalytic" evidence="11">
    <location>
        <begin position="54"/>
        <end position="193"/>
    </location>
</feature>
<evidence type="ECO:0000256" key="9">
    <source>
        <dbReference type="ARBA" id="ARBA00024861"/>
    </source>
</evidence>
<dbReference type="InterPro" id="IPR001348">
    <property type="entry name" value="ATP_PRibTrfase_HisG"/>
</dbReference>
<reference evidence="12 13" key="2">
    <citation type="journal article" date="2012" name="Stand. Genomic Sci.">
        <title>Complete genome sequence of the moderately thermophilic mineral-sulfide-oxidizing firmicute Sulfobacillus acidophilus type strain (NAL(T)).</title>
        <authorList>
            <person name="Anderson I."/>
            <person name="Chertkov O."/>
            <person name="Chen A."/>
            <person name="Saunders E."/>
            <person name="Lapidus A."/>
            <person name="Nolan M."/>
            <person name="Lucas S."/>
            <person name="Hammon N."/>
            <person name="Deshpande S."/>
            <person name="Cheng J.F."/>
            <person name="Han C."/>
            <person name="Tapia R."/>
            <person name="Goodwin L.A."/>
            <person name="Pitluck S."/>
            <person name="Liolios K."/>
            <person name="Pagani I."/>
            <person name="Ivanova N."/>
            <person name="Mikhailova N."/>
            <person name="Pati A."/>
            <person name="Palaniappan K."/>
            <person name="Land M."/>
            <person name="Pan C."/>
            <person name="Rohde M."/>
            <person name="Pukall R."/>
            <person name="Goker M."/>
            <person name="Detter J.C."/>
            <person name="Woyke T."/>
            <person name="Bristow J."/>
            <person name="Eisen J.A."/>
            <person name="Markowitz V."/>
            <person name="Hugenholtz P."/>
            <person name="Kyrpides N.C."/>
            <person name="Klenk H.P."/>
            <person name="Mavromatis K."/>
        </authorList>
    </citation>
    <scope>NUCLEOTIDE SEQUENCE [LARGE SCALE GENOMIC DNA]</scope>
    <source>
        <strain evidence="13">ATCC 700253 / DSM 10332 / NAL</strain>
    </source>
</reference>
<dbReference type="GO" id="GO:0003879">
    <property type="term" value="F:ATP phosphoribosyltransferase activity"/>
    <property type="evidence" value="ECO:0007669"/>
    <property type="project" value="UniProtKB-UniRule"/>
</dbReference>
<dbReference type="PANTHER" id="PTHR21403">
    <property type="entry name" value="ATP PHOSPHORIBOSYLTRANSFERASE ATP-PRTASE"/>
    <property type="match status" value="1"/>
</dbReference>
<dbReference type="HOGENOM" id="CLU_038115_2_0_9"/>
<dbReference type="STRING" id="679936.Sulac_2733"/>
<dbReference type="UniPathway" id="UPA00031">
    <property type="reaction ID" value="UER00006"/>
</dbReference>
<sequence length="216" mass="23847">MKWTHVTVAVAKGRILDGTRRLWTDAGLVWPIRDKSRQLWARPTDQTPGVIIARSRDISTLVARGIADLGVVGLDVLREYPDPGVIQVADLAFARCRVVLAGKQPVWPEGPTRIATKYRRIAEQFFREQAHPIEIVSLSGSLELAPLIGLAPYIVDIVDTGRTLKEHGLVEVTTLFESTARLIANPALWRTKPAVGALRSLFCQKSESLDEKGVPL</sequence>
<dbReference type="KEGG" id="sap:Sulac_2733"/>
<protein>
    <recommendedName>
        <fullName evidence="4 10">ATP phosphoribosyltransferase</fullName>
        <ecNumber evidence="3 10">2.4.2.17</ecNumber>
    </recommendedName>
</protein>
<dbReference type="Proteomes" id="UP000005439">
    <property type="component" value="Chromosome"/>
</dbReference>
<evidence type="ECO:0000256" key="3">
    <source>
        <dbReference type="ARBA" id="ARBA00011946"/>
    </source>
</evidence>
<evidence type="ECO:0000256" key="6">
    <source>
        <dbReference type="ARBA" id="ARBA00022676"/>
    </source>
</evidence>
<dbReference type="Gene3D" id="3.40.190.10">
    <property type="entry name" value="Periplasmic binding protein-like II"/>
    <property type="match status" value="2"/>
</dbReference>
<name>G8TXY9_SULAD</name>
<comment type="function">
    <text evidence="9">Catalyzes the condensation of ATP and 5-phosphoribose 1-diphosphate to form N'-(5'-phosphoribosyl)-ATP (PR-ATP). Has a crucial role in the pathway because the rate of histidine biosynthesis seems to be controlled primarily by regulation of HisG enzymatic activity.</text>
</comment>
<evidence type="ECO:0000256" key="4">
    <source>
        <dbReference type="ARBA" id="ARBA00020998"/>
    </source>
</evidence>
<dbReference type="EC" id="2.4.2.17" evidence="3 10"/>
<proteinExistence type="predicted"/>
<dbReference type="NCBIfam" id="TIGR00070">
    <property type="entry name" value="hisG"/>
    <property type="match status" value="1"/>
</dbReference>
<keyword evidence="7 12" id="KW-0808">Transferase</keyword>
<evidence type="ECO:0000256" key="1">
    <source>
        <dbReference type="ARBA" id="ARBA00000915"/>
    </source>
</evidence>
<evidence type="ECO:0000256" key="8">
    <source>
        <dbReference type="ARBA" id="ARBA00023102"/>
    </source>
</evidence>
<dbReference type="InterPro" id="IPR018198">
    <property type="entry name" value="ATP_PRibTrfase_CS"/>
</dbReference>
<dbReference type="PANTHER" id="PTHR21403:SF8">
    <property type="entry name" value="ATP PHOSPHORIBOSYLTRANSFERASE"/>
    <property type="match status" value="1"/>
</dbReference>
<evidence type="ECO:0000256" key="10">
    <source>
        <dbReference type="NCBIfam" id="TIGR00070"/>
    </source>
</evidence>
<evidence type="ECO:0000313" key="12">
    <source>
        <dbReference type="EMBL" id="AEW06195.1"/>
    </source>
</evidence>
<dbReference type="Pfam" id="PF01634">
    <property type="entry name" value="HisG"/>
    <property type="match status" value="1"/>
</dbReference>
<gene>
    <name evidence="12" type="ordered locus">Sulac_2733</name>
</gene>
<dbReference type="SUPFAM" id="SSF53850">
    <property type="entry name" value="Periplasmic binding protein-like II"/>
    <property type="match status" value="1"/>
</dbReference>
<evidence type="ECO:0000256" key="7">
    <source>
        <dbReference type="ARBA" id="ARBA00022679"/>
    </source>
</evidence>
<dbReference type="PATRIC" id="fig|679936.5.peg.2826"/>
<dbReference type="PROSITE" id="PS01316">
    <property type="entry name" value="ATP_P_PHORIBOSYLTR"/>
    <property type="match status" value="1"/>
</dbReference>
<evidence type="ECO:0000313" key="13">
    <source>
        <dbReference type="Proteomes" id="UP000005439"/>
    </source>
</evidence>
<evidence type="ECO:0000259" key="11">
    <source>
        <dbReference type="Pfam" id="PF01634"/>
    </source>
</evidence>
<keyword evidence="13" id="KW-1185">Reference proteome</keyword>
<dbReference type="InterPro" id="IPR013820">
    <property type="entry name" value="ATP_PRibTrfase_cat"/>
</dbReference>
<organism evidence="12 13">
    <name type="scientific">Sulfobacillus acidophilus (strain ATCC 700253 / DSM 10332 / NAL)</name>
    <dbReference type="NCBI Taxonomy" id="679936"/>
    <lineage>
        <taxon>Bacteria</taxon>
        <taxon>Bacillati</taxon>
        <taxon>Bacillota</taxon>
        <taxon>Clostridia</taxon>
        <taxon>Eubacteriales</taxon>
        <taxon>Clostridiales Family XVII. Incertae Sedis</taxon>
        <taxon>Sulfobacillus</taxon>
    </lineage>
</organism>
<dbReference type="GO" id="GO:0005737">
    <property type="term" value="C:cytoplasm"/>
    <property type="evidence" value="ECO:0007669"/>
    <property type="project" value="InterPro"/>
</dbReference>
<keyword evidence="8" id="KW-0368">Histidine biosynthesis</keyword>
<dbReference type="EMBL" id="CP003179">
    <property type="protein sequence ID" value="AEW06195.1"/>
    <property type="molecule type" value="Genomic_DNA"/>
</dbReference>
<keyword evidence="6 12" id="KW-0328">Glycosyltransferase</keyword>
<evidence type="ECO:0000256" key="5">
    <source>
        <dbReference type="ARBA" id="ARBA00022605"/>
    </source>
</evidence>
<reference evidence="13" key="1">
    <citation type="submission" date="2011-12" db="EMBL/GenBank/DDBJ databases">
        <title>The complete genome of chromosome of Sulfobacillus acidophilus DSM 10332.</title>
        <authorList>
            <person name="Lucas S."/>
            <person name="Han J."/>
            <person name="Lapidus A."/>
            <person name="Bruce D."/>
            <person name="Goodwin L."/>
            <person name="Pitluck S."/>
            <person name="Peters L."/>
            <person name="Kyrpides N."/>
            <person name="Mavromatis K."/>
            <person name="Ivanova N."/>
            <person name="Mikhailova N."/>
            <person name="Chertkov O."/>
            <person name="Saunders E."/>
            <person name="Detter J.C."/>
            <person name="Tapia R."/>
            <person name="Han C."/>
            <person name="Land M."/>
            <person name="Hauser L."/>
            <person name="Markowitz V."/>
            <person name="Cheng J.-F."/>
            <person name="Hugenholtz P."/>
            <person name="Woyke T."/>
            <person name="Wu D."/>
            <person name="Pukall R."/>
            <person name="Gehrich-Schroeter G."/>
            <person name="Schneider S."/>
            <person name="Klenk H.-P."/>
            <person name="Eisen J.A."/>
        </authorList>
    </citation>
    <scope>NUCLEOTIDE SEQUENCE [LARGE SCALE GENOMIC DNA]</scope>
    <source>
        <strain evidence="13">ATCC 700253 / DSM 10332 / NAL</strain>
    </source>
</reference>
<accession>G8TXY9</accession>
<evidence type="ECO:0000256" key="2">
    <source>
        <dbReference type="ARBA" id="ARBA00004667"/>
    </source>
</evidence>
<keyword evidence="5" id="KW-0028">Amino-acid biosynthesis</keyword>
<comment type="catalytic activity">
    <reaction evidence="1">
        <text>1-(5-phospho-beta-D-ribosyl)-ATP + diphosphate = 5-phospho-alpha-D-ribose 1-diphosphate + ATP</text>
        <dbReference type="Rhea" id="RHEA:18473"/>
        <dbReference type="ChEBI" id="CHEBI:30616"/>
        <dbReference type="ChEBI" id="CHEBI:33019"/>
        <dbReference type="ChEBI" id="CHEBI:58017"/>
        <dbReference type="ChEBI" id="CHEBI:73183"/>
        <dbReference type="EC" id="2.4.2.17"/>
    </reaction>
</comment>
<dbReference type="AlphaFoldDB" id="G8TXY9"/>